<dbReference type="Pfam" id="PF12794">
    <property type="entry name" value="MscS_TM"/>
    <property type="match status" value="1"/>
</dbReference>
<comment type="similarity">
    <text evidence="2">Belongs to the MscS (TC 1.A.23) family.</text>
</comment>
<dbReference type="Proteomes" id="UP000241346">
    <property type="component" value="Unassembled WGS sequence"/>
</dbReference>
<keyword evidence="4 8" id="KW-0812">Transmembrane</keyword>
<evidence type="ECO:0000256" key="8">
    <source>
        <dbReference type="SAM" id="Phobius"/>
    </source>
</evidence>
<dbReference type="InterPro" id="IPR010920">
    <property type="entry name" value="LSM_dom_sf"/>
</dbReference>
<feature type="transmembrane region" description="Helical" evidence="8">
    <location>
        <begin position="524"/>
        <end position="542"/>
    </location>
</feature>
<dbReference type="SUPFAM" id="SSF50182">
    <property type="entry name" value="Sm-like ribonucleoproteins"/>
    <property type="match status" value="1"/>
</dbReference>
<proteinExistence type="inferred from homology"/>
<dbReference type="Gene3D" id="2.30.30.60">
    <property type="match status" value="1"/>
</dbReference>
<dbReference type="Gene3D" id="3.30.70.100">
    <property type="match status" value="1"/>
</dbReference>
<dbReference type="EMBL" id="PYMB01000016">
    <property type="protein sequence ID" value="PSW09253.1"/>
    <property type="molecule type" value="Genomic_DNA"/>
</dbReference>
<dbReference type="InterPro" id="IPR025692">
    <property type="entry name" value="MscS_IM_dom1"/>
</dbReference>
<feature type="transmembrane region" description="Helical" evidence="8">
    <location>
        <begin position="910"/>
        <end position="937"/>
    </location>
</feature>
<comment type="subcellular location">
    <subcellularLocation>
        <location evidence="1">Cell membrane</location>
        <topology evidence="1">Multi-pass membrane protein</topology>
    </subcellularLocation>
</comment>
<feature type="domain" description="Mechanosensitive ion channel inner membrane" evidence="10">
    <location>
        <begin position="484"/>
        <end position="821"/>
    </location>
</feature>
<evidence type="ECO:0000259" key="11">
    <source>
        <dbReference type="Pfam" id="PF21082"/>
    </source>
</evidence>
<organism evidence="13 14">
    <name type="scientific">Photobacterium rosenbergii</name>
    <dbReference type="NCBI Taxonomy" id="294936"/>
    <lineage>
        <taxon>Bacteria</taxon>
        <taxon>Pseudomonadati</taxon>
        <taxon>Pseudomonadota</taxon>
        <taxon>Gammaproteobacteria</taxon>
        <taxon>Vibrionales</taxon>
        <taxon>Vibrionaceae</taxon>
        <taxon>Photobacterium</taxon>
    </lineage>
</organism>
<evidence type="ECO:0000259" key="9">
    <source>
        <dbReference type="Pfam" id="PF00924"/>
    </source>
</evidence>
<dbReference type="InterPro" id="IPR049278">
    <property type="entry name" value="MS_channel_C"/>
</dbReference>
<feature type="transmembrane region" description="Helical" evidence="8">
    <location>
        <begin position="610"/>
        <end position="629"/>
    </location>
</feature>
<evidence type="ECO:0000259" key="12">
    <source>
        <dbReference type="Pfam" id="PF21088"/>
    </source>
</evidence>
<dbReference type="PANTHER" id="PTHR30347">
    <property type="entry name" value="POTASSIUM CHANNEL RELATED"/>
    <property type="match status" value="1"/>
</dbReference>
<feature type="transmembrane region" description="Helical" evidence="8">
    <location>
        <begin position="840"/>
        <end position="862"/>
    </location>
</feature>
<dbReference type="Pfam" id="PF00924">
    <property type="entry name" value="MS_channel_2nd"/>
    <property type="match status" value="1"/>
</dbReference>
<feature type="domain" description="Mechanosensitive ion channel MscS" evidence="9">
    <location>
        <begin position="925"/>
        <end position="990"/>
    </location>
</feature>
<dbReference type="Pfam" id="PF21082">
    <property type="entry name" value="MS_channel_3rd"/>
    <property type="match status" value="1"/>
</dbReference>
<evidence type="ECO:0000313" key="14">
    <source>
        <dbReference type="Proteomes" id="UP000241346"/>
    </source>
</evidence>
<dbReference type="InterPro" id="IPR023408">
    <property type="entry name" value="MscS_beta-dom_sf"/>
</dbReference>
<dbReference type="GO" id="GO:0005886">
    <property type="term" value="C:plasma membrane"/>
    <property type="evidence" value="ECO:0007669"/>
    <property type="project" value="UniProtKB-SubCell"/>
</dbReference>
<dbReference type="InterPro" id="IPR052702">
    <property type="entry name" value="MscS-like_channel"/>
</dbReference>
<reference evidence="13 14" key="1">
    <citation type="submission" date="2018-03" db="EMBL/GenBank/DDBJ databases">
        <title>Whole genome sequencing of Histamine producing bacteria.</title>
        <authorList>
            <person name="Butler K."/>
        </authorList>
    </citation>
    <scope>NUCLEOTIDE SEQUENCE [LARGE SCALE GENOMIC DNA]</scope>
    <source>
        <strain evidence="13 14">DSM 19138</strain>
    </source>
</reference>
<dbReference type="InterPro" id="IPR011014">
    <property type="entry name" value="MscS_channel_TM-2"/>
</dbReference>
<dbReference type="PANTHER" id="PTHR30347:SF1">
    <property type="entry name" value="MECHANOSENSITIVE CHANNEL MSCK"/>
    <property type="match status" value="1"/>
</dbReference>
<keyword evidence="5 8" id="KW-1133">Transmembrane helix</keyword>
<dbReference type="InterPro" id="IPR011066">
    <property type="entry name" value="MscS_channel_C_sf"/>
</dbReference>
<feature type="coiled-coil region" evidence="7">
    <location>
        <begin position="173"/>
        <end position="207"/>
    </location>
</feature>
<evidence type="ECO:0000256" key="5">
    <source>
        <dbReference type="ARBA" id="ARBA00022989"/>
    </source>
</evidence>
<evidence type="ECO:0000256" key="1">
    <source>
        <dbReference type="ARBA" id="ARBA00004651"/>
    </source>
</evidence>
<feature type="domain" description="Mechanosensitive ion channel MscS C-terminal" evidence="11">
    <location>
        <begin position="998"/>
        <end position="1081"/>
    </location>
</feature>
<feature type="coiled-coil region" evidence="7">
    <location>
        <begin position="730"/>
        <end position="757"/>
    </location>
</feature>
<comment type="caution">
    <text evidence="13">The sequence shown here is derived from an EMBL/GenBank/DDBJ whole genome shotgun (WGS) entry which is preliminary data.</text>
</comment>
<dbReference type="PROSITE" id="PS01246">
    <property type="entry name" value="UPF0003"/>
    <property type="match status" value="1"/>
</dbReference>
<dbReference type="InterPro" id="IPR049142">
    <property type="entry name" value="MS_channel_1st"/>
</dbReference>
<feature type="transmembrane region" description="Helical" evidence="8">
    <location>
        <begin position="479"/>
        <end position="497"/>
    </location>
</feature>
<keyword evidence="6 8" id="KW-0472">Membrane</keyword>
<accession>A0A2T3N832</accession>
<feature type="transmembrane region" description="Helical" evidence="8">
    <location>
        <begin position="883"/>
        <end position="904"/>
    </location>
</feature>
<feature type="transmembrane region" description="Helical" evidence="8">
    <location>
        <begin position="788"/>
        <end position="808"/>
    </location>
</feature>
<feature type="domain" description="Mechanosensitive ion channel transmembrane helices 2/3" evidence="12">
    <location>
        <begin position="882"/>
        <end position="923"/>
    </location>
</feature>
<feature type="coiled-coil region" evidence="7">
    <location>
        <begin position="392"/>
        <end position="419"/>
    </location>
</feature>
<dbReference type="AlphaFoldDB" id="A0A2T3N832"/>
<sequence>MVRRLFIFLGLTLLLAIRVEAETLPNIDFVDSEIERLNNENPKDEKLLGQYQSLAQSLKSQSALTEDQDKLRTLITQFPEQRTLLNKKIKEAGKLPVFQTEQLQSYDDLSQALARLSASLNEWQAALKANGDERKKLNDSRITLPKDIASLNSQIEQASLTVSDSKDKVQTWLATATSKTLQLEKDKKLLEQQTLDERSELLQLEQELLAKKIDLATPLQVQLQNRLTAIEQGSAKALIVEVEQLNSELGIEEGIKPSQEISPQQQHVAKLLEYAKELEQVLLDIDDARIEIHRIQAERQNLTDEQVLIRNNLDWLRESTAFGASIRAQLQRLPTRVSVNVIPDQIANAHIRKYEISQLRSDAVLDQQSKKQTQFNHQGEGVEQAPLTQRQEELHKELLARLSQEYDKLITELSRLQAATIQYKDEVTSARSFLREQQLWIRSNLPLWKNLTRFEMDVWFGAHTPLKVMFERTTQQQQMTLAFSIAAYTLLFVLIRVKLTRITEQRRTEYKGLFGHPLKDKFRYTLYLFALALFRAVIWPLWYGLTALGIYWLWPLPTSGDLPSLITASAWGLFVLELIHGLTAKDGVLDLHLNWPSEICRYLHRESRRLRWPLIVILLALYCSELVSGEKEAEASRVLFLLLVGCMTYIYAFLFKRERLPMVLPSPLHQGFPLMLTRGLVIGSFLAIMLMSVLGLYLASWVLLNYQQLTLFLMLGVLLVYQMGERWLKLEHRQLNYQRLLERREELIAQQQEQADEPPELAELREVMPEVEESNLDAEQVSEQSLKLLRGLSLIGFVIAMLTLWSSALEMTSWLGQVVVWQVSEMGETGIVMVDITLQALIYALITLLVTFIAVKNLPGILELLVLRRLDLSPGTGYAATTVLRYLLMLVGVFSACSLIGFQWSSLQWLVAAFGVGLGFGLQEIFANFISGLIILFERPIRIGDIVTINDLSGTVSKIKTRATTIIDWDNKEIVVPNKAFITEKLINWSLTDPITRIVIPIGVAYGSDIDKVEKLLYQVANEHPLVLKDPPPSVFFLAFGASSLDFELRVYITAIDHRLSTIHLINKSIDSLFKENGIEIAFPQMDIHVRDVKQEKDNPPGD</sequence>
<dbReference type="Gene3D" id="1.10.287.1260">
    <property type="match status" value="1"/>
</dbReference>
<feature type="transmembrane region" description="Helical" evidence="8">
    <location>
        <begin position="676"/>
        <end position="700"/>
    </location>
</feature>
<evidence type="ECO:0000256" key="7">
    <source>
        <dbReference type="SAM" id="Coils"/>
    </source>
</evidence>
<dbReference type="SUPFAM" id="SSF82861">
    <property type="entry name" value="Mechanosensitive channel protein MscS (YggB), transmembrane region"/>
    <property type="match status" value="1"/>
</dbReference>
<dbReference type="GO" id="GO:0008381">
    <property type="term" value="F:mechanosensitive monoatomic ion channel activity"/>
    <property type="evidence" value="ECO:0007669"/>
    <property type="project" value="UniProtKB-ARBA"/>
</dbReference>
<keyword evidence="7" id="KW-0175">Coiled coil</keyword>
<dbReference type="InterPro" id="IPR006685">
    <property type="entry name" value="MscS_channel_2nd"/>
</dbReference>
<evidence type="ECO:0000256" key="2">
    <source>
        <dbReference type="ARBA" id="ARBA00008017"/>
    </source>
</evidence>
<evidence type="ECO:0000256" key="3">
    <source>
        <dbReference type="ARBA" id="ARBA00022475"/>
    </source>
</evidence>
<dbReference type="SUPFAM" id="SSF82689">
    <property type="entry name" value="Mechanosensitive channel protein MscS (YggB), C-terminal domain"/>
    <property type="match status" value="1"/>
</dbReference>
<evidence type="ECO:0000313" key="13">
    <source>
        <dbReference type="EMBL" id="PSW09253.1"/>
    </source>
</evidence>
<evidence type="ECO:0000256" key="4">
    <source>
        <dbReference type="ARBA" id="ARBA00022692"/>
    </source>
</evidence>
<gene>
    <name evidence="13" type="ORF">C9J01_21345</name>
</gene>
<feature type="transmembrane region" description="Helical" evidence="8">
    <location>
        <begin position="635"/>
        <end position="655"/>
    </location>
</feature>
<keyword evidence="3" id="KW-1003">Cell membrane</keyword>
<protein>
    <submittedName>
        <fullName evidence="13">Mechanosensitive ion channel protein MscS</fullName>
    </submittedName>
</protein>
<feature type="coiled-coil region" evidence="7">
    <location>
        <begin position="271"/>
        <end position="305"/>
    </location>
</feature>
<dbReference type="InterPro" id="IPR006686">
    <property type="entry name" value="MscS_channel_CS"/>
</dbReference>
<evidence type="ECO:0000259" key="10">
    <source>
        <dbReference type="Pfam" id="PF12794"/>
    </source>
</evidence>
<evidence type="ECO:0000256" key="6">
    <source>
        <dbReference type="ARBA" id="ARBA00023136"/>
    </source>
</evidence>
<dbReference type="OrthoDB" id="9799209at2"/>
<dbReference type="Pfam" id="PF21088">
    <property type="entry name" value="MS_channel_1st"/>
    <property type="match status" value="1"/>
</dbReference>
<name>A0A2T3N832_9GAMM</name>